<dbReference type="EMBL" id="UINC01021795">
    <property type="protein sequence ID" value="SVA90124.1"/>
    <property type="molecule type" value="Genomic_DNA"/>
</dbReference>
<organism evidence="1">
    <name type="scientific">marine metagenome</name>
    <dbReference type="NCBI Taxonomy" id="408172"/>
    <lineage>
        <taxon>unclassified sequences</taxon>
        <taxon>metagenomes</taxon>
        <taxon>ecological metagenomes</taxon>
    </lineage>
</organism>
<gene>
    <name evidence="1" type="ORF">METZ01_LOCUS142978</name>
</gene>
<proteinExistence type="predicted"/>
<protein>
    <recommendedName>
        <fullName evidence="2">tRNA-(Ms[2]io[6]A)-hydroxylase</fullName>
    </recommendedName>
</protein>
<evidence type="ECO:0000313" key="1">
    <source>
        <dbReference type="EMBL" id="SVA90124.1"/>
    </source>
</evidence>
<dbReference type="GO" id="GO:0006400">
    <property type="term" value="P:tRNA modification"/>
    <property type="evidence" value="ECO:0007669"/>
    <property type="project" value="InterPro"/>
</dbReference>
<dbReference type="Gene3D" id="1.20.1260.10">
    <property type="match status" value="1"/>
</dbReference>
<dbReference type="PANTHER" id="PTHR42637:SF1">
    <property type="entry name" value="TRNA 2-(METHYLSULFANYL)-N(6)-ISOPENTENYLADENOSINE(37) HYDROXYLASE"/>
    <property type="match status" value="1"/>
</dbReference>
<sequence length="195" mass="22364">MKLSLELTVATKPEWVVAVMANLPSFLRDHADCERKASALAMSLVAKYPDRLEIIPELIATGVEELEHFQQVYEVMRERGIPLAKEIGKDPYITALMKLLHSDSLRRFLDRLLLASIIECRGAERFRLVSEALDDDKGLQQFYHDLWVSEARHGHIFVGMALEYFEKDRVYSRLTELNEAEGRIVDGLELRAALH</sequence>
<dbReference type="InterPro" id="IPR010386">
    <property type="entry name" value="tRNA-Hydrxlase_MiaE"/>
</dbReference>
<accession>A0A381ZLX0</accession>
<dbReference type="PANTHER" id="PTHR42637">
    <property type="entry name" value="TRNA-(MS[2]IO[6]A)-HYDROXYLASE"/>
    <property type="match status" value="1"/>
</dbReference>
<evidence type="ECO:0008006" key="2">
    <source>
        <dbReference type="Google" id="ProtNLM"/>
    </source>
</evidence>
<dbReference type="PIRSF" id="PIRSF020736">
    <property type="entry name" value="MiaE"/>
    <property type="match status" value="1"/>
</dbReference>
<dbReference type="GO" id="GO:0045301">
    <property type="term" value="F:tRNA 2-(methylsulfanyl)-N(6)-isopentenyladenosine(37) hydroxylase activity"/>
    <property type="evidence" value="ECO:0007669"/>
    <property type="project" value="InterPro"/>
</dbReference>
<name>A0A381ZLX0_9ZZZZ</name>
<dbReference type="InterPro" id="IPR012347">
    <property type="entry name" value="Ferritin-like"/>
</dbReference>
<dbReference type="Pfam" id="PF06175">
    <property type="entry name" value="MiaE"/>
    <property type="match status" value="1"/>
</dbReference>
<dbReference type="AlphaFoldDB" id="A0A381ZLX0"/>
<reference evidence="1" key="1">
    <citation type="submission" date="2018-05" db="EMBL/GenBank/DDBJ databases">
        <authorList>
            <person name="Lanie J.A."/>
            <person name="Ng W.-L."/>
            <person name="Kazmierczak K.M."/>
            <person name="Andrzejewski T.M."/>
            <person name="Davidsen T.M."/>
            <person name="Wayne K.J."/>
            <person name="Tettelin H."/>
            <person name="Glass J.I."/>
            <person name="Rusch D."/>
            <person name="Podicherti R."/>
            <person name="Tsui H.-C.T."/>
            <person name="Winkler M.E."/>
        </authorList>
    </citation>
    <scope>NUCLEOTIDE SEQUENCE</scope>
</reference>
<dbReference type="InterPro" id="IPR009078">
    <property type="entry name" value="Ferritin-like_SF"/>
</dbReference>
<dbReference type="SUPFAM" id="SSF47240">
    <property type="entry name" value="Ferritin-like"/>
    <property type="match status" value="1"/>
</dbReference>